<name>A0A264S3W5_STREE</name>
<dbReference type="Proteomes" id="UP000318940">
    <property type="component" value="Unassembled WGS sequence"/>
</dbReference>
<comment type="caution">
    <text evidence="1">The sequence shown here is derived from an EMBL/GenBank/DDBJ whole genome shotgun (WGS) entry which is preliminary data.</text>
</comment>
<reference evidence="1 2" key="1">
    <citation type="submission" date="2019-07" db="EMBL/GenBank/DDBJ databases">
        <authorList>
            <person name="Mohale T."/>
        </authorList>
    </citation>
    <scope>NUCLEOTIDE SEQUENCE [LARGE SCALE GENOMIC DNA]</scope>
    <source>
        <strain evidence="1 2">NTPn 189</strain>
    </source>
</reference>
<evidence type="ECO:0000313" key="1">
    <source>
        <dbReference type="EMBL" id="TVW27740.1"/>
    </source>
</evidence>
<dbReference type="EMBL" id="VMVH01000036">
    <property type="protein sequence ID" value="TVW27740.1"/>
    <property type="molecule type" value="Genomic_DNA"/>
</dbReference>
<protein>
    <submittedName>
        <fullName evidence="1">Uncharacterized protein</fullName>
    </submittedName>
</protein>
<gene>
    <name evidence="1" type="ORF">AZK02_03590</name>
</gene>
<sequence length="68" mass="8120">MFSLVLILTIQEISRTLYNFQSNKLHSFSQAGILVWINKKFRKFKNRKENKSYGKRYSCLTLLPLYSN</sequence>
<organism evidence="1 2">
    <name type="scientific">Streptococcus pneumoniae</name>
    <dbReference type="NCBI Taxonomy" id="1313"/>
    <lineage>
        <taxon>Bacteria</taxon>
        <taxon>Bacillati</taxon>
        <taxon>Bacillota</taxon>
        <taxon>Bacilli</taxon>
        <taxon>Lactobacillales</taxon>
        <taxon>Streptococcaceae</taxon>
        <taxon>Streptococcus</taxon>
    </lineage>
</organism>
<accession>A0A264S3W5</accession>
<evidence type="ECO:0000313" key="2">
    <source>
        <dbReference type="Proteomes" id="UP000318940"/>
    </source>
</evidence>
<proteinExistence type="predicted"/>
<dbReference type="AlphaFoldDB" id="A0A264S3W5"/>